<evidence type="ECO:0000256" key="2">
    <source>
        <dbReference type="ARBA" id="ARBA00006565"/>
    </source>
</evidence>
<reference evidence="9" key="1">
    <citation type="submission" date="2025-08" db="UniProtKB">
        <authorList>
            <consortium name="RefSeq"/>
        </authorList>
    </citation>
    <scope>IDENTIFICATION</scope>
    <source>
        <tissue evidence="9">Whole organism</tissue>
    </source>
</reference>
<dbReference type="KEGG" id="hazt:108680881"/>
<keyword evidence="4 6" id="KW-1133">Transmembrane helix</keyword>
<dbReference type="InterPro" id="IPR050911">
    <property type="entry name" value="DRAM/TMEM150_Autophagy_Mod"/>
</dbReference>
<evidence type="ECO:0000256" key="4">
    <source>
        <dbReference type="ARBA" id="ARBA00022989"/>
    </source>
</evidence>
<feature type="domain" description="CWH43-like N-terminal" evidence="7">
    <location>
        <begin position="8"/>
        <end position="231"/>
    </location>
</feature>
<dbReference type="GeneID" id="108680881"/>
<feature type="transmembrane region" description="Helical" evidence="6">
    <location>
        <begin position="95"/>
        <end position="114"/>
    </location>
</feature>
<name>A0A8B7PGL7_HYAAZ</name>
<comment type="similarity">
    <text evidence="2">Belongs to the DRAM/TMEM150 family.</text>
</comment>
<dbReference type="Proteomes" id="UP000694843">
    <property type="component" value="Unplaced"/>
</dbReference>
<keyword evidence="8" id="KW-1185">Reference proteome</keyword>
<evidence type="ECO:0000256" key="6">
    <source>
        <dbReference type="SAM" id="Phobius"/>
    </source>
</evidence>
<evidence type="ECO:0000259" key="7">
    <source>
        <dbReference type="Pfam" id="PF10277"/>
    </source>
</evidence>
<gene>
    <name evidence="9" type="primary">LOC108680881</name>
</gene>
<feature type="transmembrane region" description="Helical" evidence="6">
    <location>
        <begin position="120"/>
        <end position="140"/>
    </location>
</feature>
<dbReference type="Pfam" id="PF10277">
    <property type="entry name" value="Frag1"/>
    <property type="match status" value="1"/>
</dbReference>
<dbReference type="GO" id="GO:0012505">
    <property type="term" value="C:endomembrane system"/>
    <property type="evidence" value="ECO:0007669"/>
    <property type="project" value="UniProtKB-SubCell"/>
</dbReference>
<evidence type="ECO:0000256" key="3">
    <source>
        <dbReference type="ARBA" id="ARBA00022692"/>
    </source>
</evidence>
<dbReference type="OrthoDB" id="191706at2759"/>
<proteinExistence type="inferred from homology"/>
<feature type="transmembrane region" description="Helical" evidence="6">
    <location>
        <begin position="54"/>
        <end position="74"/>
    </location>
</feature>
<dbReference type="OMA" id="QNRLALW"/>
<protein>
    <submittedName>
        <fullName evidence="9">DNA damage-regulated autophagy modulator protein 2</fullName>
    </submittedName>
</protein>
<dbReference type="AlphaFoldDB" id="A0A8B7PGL7"/>
<sequence>MSSQTWLHFLPLSVFFIFPATFLITYCISVLLGHTEPDFPYISDTGTYSPESCIFGQAVNMGACLVGLTVYVRYRQIAELYQTHSTQSNILRANRAAAFFGYISALGMSLSANFQETNVISVHLVGAIMAFGGGTLYLWLQAVCSYETHPLLNSMGVAHLRLGLGIMSASFFVLGCVCAGIAHSLFDGVDPRKWYPSNGGWTYHVISTASEWICASTFAIFMLTLVPEFRRVSLNSPEIFIDLETLSITSIHEACNSIESNGGGLASRSISDESLGRALIPQNGDRDSRQVIVVDDVVGDVVS</sequence>
<accession>A0A8B7PGL7</accession>
<organism evidence="8 9">
    <name type="scientific">Hyalella azteca</name>
    <name type="common">Amphipod</name>
    <dbReference type="NCBI Taxonomy" id="294128"/>
    <lineage>
        <taxon>Eukaryota</taxon>
        <taxon>Metazoa</taxon>
        <taxon>Ecdysozoa</taxon>
        <taxon>Arthropoda</taxon>
        <taxon>Crustacea</taxon>
        <taxon>Multicrustacea</taxon>
        <taxon>Malacostraca</taxon>
        <taxon>Eumalacostraca</taxon>
        <taxon>Peracarida</taxon>
        <taxon>Amphipoda</taxon>
        <taxon>Senticaudata</taxon>
        <taxon>Talitrida</taxon>
        <taxon>Talitroidea</taxon>
        <taxon>Hyalellidae</taxon>
        <taxon>Hyalella</taxon>
    </lineage>
</organism>
<dbReference type="InterPro" id="IPR019402">
    <property type="entry name" value="CWH43_N"/>
</dbReference>
<keyword evidence="3 6" id="KW-0812">Transmembrane</keyword>
<dbReference type="RefSeq" id="XP_018025288.1">
    <property type="nucleotide sequence ID" value="XM_018169799.2"/>
</dbReference>
<feature type="transmembrane region" description="Helical" evidence="6">
    <location>
        <begin position="160"/>
        <end position="182"/>
    </location>
</feature>
<feature type="transmembrane region" description="Helical" evidence="6">
    <location>
        <begin position="12"/>
        <end position="34"/>
    </location>
</feature>
<evidence type="ECO:0000256" key="1">
    <source>
        <dbReference type="ARBA" id="ARBA00004127"/>
    </source>
</evidence>
<evidence type="ECO:0000313" key="8">
    <source>
        <dbReference type="Proteomes" id="UP000694843"/>
    </source>
</evidence>
<keyword evidence="5 6" id="KW-0472">Membrane</keyword>
<feature type="transmembrane region" description="Helical" evidence="6">
    <location>
        <begin position="202"/>
        <end position="226"/>
    </location>
</feature>
<comment type="subcellular location">
    <subcellularLocation>
        <location evidence="1">Endomembrane system</location>
        <topology evidence="1">Multi-pass membrane protein</topology>
    </subcellularLocation>
</comment>
<dbReference type="PANTHER" id="PTHR21324">
    <property type="entry name" value="FASTING-INDUCIBLE INTEGRAL MEMBRANE PROTEIN TM6P1-RELATED"/>
    <property type="match status" value="1"/>
</dbReference>
<evidence type="ECO:0000256" key="5">
    <source>
        <dbReference type="ARBA" id="ARBA00023136"/>
    </source>
</evidence>
<evidence type="ECO:0000313" key="9">
    <source>
        <dbReference type="RefSeq" id="XP_018025288.1"/>
    </source>
</evidence>
<dbReference type="PANTHER" id="PTHR21324:SF2">
    <property type="entry name" value="EG:22E5.9 PROTEIN"/>
    <property type="match status" value="1"/>
</dbReference>